<proteinExistence type="predicted"/>
<dbReference type="Proteomes" id="UP000664032">
    <property type="component" value="Unassembled WGS sequence"/>
</dbReference>
<accession>A0ACB8H3N4</accession>
<keyword evidence="2" id="KW-1185">Reference proteome</keyword>
<sequence length="371" mass="42136">MKTEWEALNVKYEERQQELREIQTQRDEEATRARIRWEEERLLEVPKSKSSPKKTEKVASKQSSANTIQGKVENIVAQRLTLPKGSKLTKISRKTQIASLSADQARTLLISLWERMPAVENVLDAELCAMKAGSSKVTDSTVDPSTWTGMYDVEAPMIVSEQDYHWSGVSTLEIYPSSTSAHLWASFEFGVLKGVMRSLHPVPKYLNSEIFFEYRGYEAGEDTMTFSDDNRAIVTFLPGGFFEGKINTECFGTFRIYGALKVQTPDGKPIKRKSLAQQKQSVKSWKADFRSINYRNYEIAGKARWGGWGGDTQDDKAFESDTTDGHKKHEEIDLNKFMKKPMDDLNGEDGSESDSNSEDQDRQFGYDFSGF</sequence>
<comment type="caution">
    <text evidence="1">The sequence shown here is derived from an EMBL/GenBank/DDBJ whole genome shotgun (WGS) entry which is preliminary data.</text>
</comment>
<name>A0ACB8H3N4_PSICU</name>
<organism evidence="1 2">
    <name type="scientific">Psilocybe cubensis</name>
    <name type="common">Psychedelic mushroom</name>
    <name type="synonym">Stropharia cubensis</name>
    <dbReference type="NCBI Taxonomy" id="181762"/>
    <lineage>
        <taxon>Eukaryota</taxon>
        <taxon>Fungi</taxon>
        <taxon>Dikarya</taxon>
        <taxon>Basidiomycota</taxon>
        <taxon>Agaricomycotina</taxon>
        <taxon>Agaricomycetes</taxon>
        <taxon>Agaricomycetidae</taxon>
        <taxon>Agaricales</taxon>
        <taxon>Agaricineae</taxon>
        <taxon>Strophariaceae</taxon>
        <taxon>Psilocybe</taxon>
    </lineage>
</organism>
<gene>
    <name evidence="1" type="ORF">JR316_0004360</name>
</gene>
<reference evidence="1" key="1">
    <citation type="submission" date="2021-10" db="EMBL/GenBank/DDBJ databases">
        <title>Psilocybe cubensis genome.</title>
        <authorList>
            <person name="Mckernan K.J."/>
            <person name="Crawford S."/>
            <person name="Trippe A."/>
            <person name="Kane L.T."/>
            <person name="Mclaughlin S."/>
        </authorList>
    </citation>
    <scope>NUCLEOTIDE SEQUENCE</scope>
    <source>
        <strain evidence="1">MGC-MH-2018</strain>
    </source>
</reference>
<evidence type="ECO:0000313" key="2">
    <source>
        <dbReference type="Proteomes" id="UP000664032"/>
    </source>
</evidence>
<evidence type="ECO:0000313" key="1">
    <source>
        <dbReference type="EMBL" id="KAH9482262.1"/>
    </source>
</evidence>
<dbReference type="EMBL" id="JAFIQS020000004">
    <property type="protein sequence ID" value="KAH9482262.1"/>
    <property type="molecule type" value="Genomic_DNA"/>
</dbReference>
<protein>
    <submittedName>
        <fullName evidence="1">Uncharacterized protein</fullName>
    </submittedName>
</protein>